<evidence type="ECO:0000259" key="2">
    <source>
        <dbReference type="PROSITE" id="PS51283"/>
    </source>
</evidence>
<dbReference type="Pfam" id="PF06337">
    <property type="entry name" value="DUSP"/>
    <property type="match status" value="1"/>
</dbReference>
<dbReference type="HOGENOM" id="CLU_077155_1_0_1"/>
<dbReference type="SUPFAM" id="SSF143791">
    <property type="entry name" value="DUSP-like"/>
    <property type="match status" value="1"/>
</dbReference>
<keyword evidence="1" id="KW-0378">Hydrolase</keyword>
<dbReference type="GO" id="GO:0004843">
    <property type="term" value="F:cysteine-type deubiquitinase activity"/>
    <property type="evidence" value="ECO:0007669"/>
    <property type="project" value="InterPro"/>
</dbReference>
<keyword evidence="5" id="KW-1185">Reference proteome</keyword>
<feature type="domain" description="DUSP" evidence="2">
    <location>
        <begin position="1"/>
        <end position="96"/>
    </location>
</feature>
<dbReference type="AlphaFoldDB" id="R7U3V4"/>
<evidence type="ECO:0000313" key="3">
    <source>
        <dbReference type="EMBL" id="ELU01020.1"/>
    </source>
</evidence>
<dbReference type="Gene3D" id="3.30.2230.10">
    <property type="entry name" value="DUSP-like"/>
    <property type="match status" value="1"/>
</dbReference>
<dbReference type="InterPro" id="IPR006615">
    <property type="entry name" value="Pept_C19_DUSP"/>
</dbReference>
<name>R7U3V4_CAPTE</name>
<sequence length="187" mass="21581">MTLFCFRFLVDAKWFKQWKKYVGYDNWDVSLAGEESANPGPIDNSPLMEANGTTDTLKDHLMDELDFVLVPEEAWQKLTSWYGTVAGQEPFPRKVIEQGMFTKHCKVEVYLMDLKLCDYDDLKKIHVRLFSRADPVEVIKTTMRGVFSIEDDVEIRLWNKYTTSTFELLDDKGNGYSIQDAGLCPGQ</sequence>
<dbReference type="STRING" id="283909.R7U3V4"/>
<dbReference type="OrthoDB" id="265776at2759"/>
<feature type="non-terminal residue" evidence="3">
    <location>
        <position position="187"/>
    </location>
</feature>
<dbReference type="EMBL" id="KB305444">
    <property type="protein sequence ID" value="ELU01020.1"/>
    <property type="molecule type" value="Genomic_DNA"/>
</dbReference>
<dbReference type="InterPro" id="IPR028135">
    <property type="entry name" value="Ub_USP-typ"/>
</dbReference>
<reference evidence="5" key="1">
    <citation type="submission" date="2012-12" db="EMBL/GenBank/DDBJ databases">
        <authorList>
            <person name="Hellsten U."/>
            <person name="Grimwood J."/>
            <person name="Chapman J.A."/>
            <person name="Shapiro H."/>
            <person name="Aerts A."/>
            <person name="Otillar R.P."/>
            <person name="Terry A.Y."/>
            <person name="Boore J.L."/>
            <person name="Simakov O."/>
            <person name="Marletaz F."/>
            <person name="Cho S.-J."/>
            <person name="Edsinger-Gonzales E."/>
            <person name="Havlak P."/>
            <person name="Kuo D.-H."/>
            <person name="Larsson T."/>
            <person name="Lv J."/>
            <person name="Arendt D."/>
            <person name="Savage R."/>
            <person name="Osoegawa K."/>
            <person name="de Jong P."/>
            <person name="Lindberg D.R."/>
            <person name="Seaver E.C."/>
            <person name="Weisblat D.A."/>
            <person name="Putnam N.H."/>
            <person name="Grigoriev I.V."/>
            <person name="Rokhsar D.S."/>
        </authorList>
    </citation>
    <scope>NUCLEOTIDE SEQUENCE</scope>
    <source>
        <strain evidence="5">I ESC-2004</strain>
    </source>
</reference>
<dbReference type="Gene3D" id="3.10.20.90">
    <property type="entry name" value="Phosphatidylinositol 3-kinase Catalytic Subunit, Chain A, domain 1"/>
    <property type="match status" value="1"/>
</dbReference>
<proteinExistence type="predicted"/>
<dbReference type="SMART" id="SM00695">
    <property type="entry name" value="DUSP"/>
    <property type="match status" value="1"/>
</dbReference>
<reference evidence="3 5" key="2">
    <citation type="journal article" date="2013" name="Nature">
        <title>Insights into bilaterian evolution from three spiralian genomes.</title>
        <authorList>
            <person name="Simakov O."/>
            <person name="Marletaz F."/>
            <person name="Cho S.J."/>
            <person name="Edsinger-Gonzales E."/>
            <person name="Havlak P."/>
            <person name="Hellsten U."/>
            <person name="Kuo D.H."/>
            <person name="Larsson T."/>
            <person name="Lv J."/>
            <person name="Arendt D."/>
            <person name="Savage R."/>
            <person name="Osoegawa K."/>
            <person name="de Jong P."/>
            <person name="Grimwood J."/>
            <person name="Chapman J.A."/>
            <person name="Shapiro H."/>
            <person name="Aerts A."/>
            <person name="Otillar R.P."/>
            <person name="Terry A.Y."/>
            <person name="Boore J.L."/>
            <person name="Grigoriev I.V."/>
            <person name="Lindberg D.R."/>
            <person name="Seaver E.C."/>
            <person name="Weisblat D.A."/>
            <person name="Putnam N.H."/>
            <person name="Rokhsar D.S."/>
        </authorList>
    </citation>
    <scope>NUCLEOTIDE SEQUENCE</scope>
    <source>
        <strain evidence="3 5">I ESC-2004</strain>
    </source>
</reference>
<evidence type="ECO:0000313" key="5">
    <source>
        <dbReference type="Proteomes" id="UP000014760"/>
    </source>
</evidence>
<dbReference type="GO" id="GO:0006508">
    <property type="term" value="P:proteolysis"/>
    <property type="evidence" value="ECO:0007669"/>
    <property type="project" value="UniProtKB-KW"/>
</dbReference>
<dbReference type="InterPro" id="IPR035927">
    <property type="entry name" value="DUSP-like_sf"/>
</dbReference>
<evidence type="ECO:0000256" key="1">
    <source>
        <dbReference type="ARBA" id="ARBA00022670"/>
    </source>
</evidence>
<dbReference type="FunFam" id="3.30.2230.10:FF:000003">
    <property type="entry name" value="ubiquitin carboxyl-terminal hydrolase 15 isoform X1"/>
    <property type="match status" value="1"/>
</dbReference>
<dbReference type="Proteomes" id="UP000014760">
    <property type="component" value="Unassembled WGS sequence"/>
</dbReference>
<reference evidence="4" key="3">
    <citation type="submission" date="2015-06" db="UniProtKB">
        <authorList>
            <consortium name="EnsemblMetazoa"/>
        </authorList>
    </citation>
    <scope>IDENTIFICATION</scope>
</reference>
<dbReference type="OMA" id="CKNGHIN"/>
<gene>
    <name evidence="3" type="ORF">CAPTEDRAFT_191893</name>
</gene>
<accession>R7U3V4</accession>
<dbReference type="EMBL" id="AMQN01025800">
    <property type="status" value="NOT_ANNOTATED_CDS"/>
    <property type="molecule type" value="Genomic_DNA"/>
</dbReference>
<dbReference type="EnsemblMetazoa" id="CapteT191893">
    <property type="protein sequence ID" value="CapteP191893"/>
    <property type="gene ID" value="CapteG191893"/>
</dbReference>
<organism evidence="3">
    <name type="scientific">Capitella teleta</name>
    <name type="common">Polychaete worm</name>
    <dbReference type="NCBI Taxonomy" id="283909"/>
    <lineage>
        <taxon>Eukaryota</taxon>
        <taxon>Metazoa</taxon>
        <taxon>Spiralia</taxon>
        <taxon>Lophotrochozoa</taxon>
        <taxon>Annelida</taxon>
        <taxon>Polychaeta</taxon>
        <taxon>Sedentaria</taxon>
        <taxon>Scolecida</taxon>
        <taxon>Capitellidae</taxon>
        <taxon>Capitella</taxon>
    </lineage>
</organism>
<dbReference type="PROSITE" id="PS51283">
    <property type="entry name" value="DUSP"/>
    <property type="match status" value="1"/>
</dbReference>
<dbReference type="Pfam" id="PF14836">
    <property type="entry name" value="Ubiquitin_3"/>
    <property type="match status" value="1"/>
</dbReference>
<keyword evidence="1" id="KW-0645">Protease</keyword>
<protein>
    <recommendedName>
        <fullName evidence="2">DUSP domain-containing protein</fullName>
    </recommendedName>
</protein>
<evidence type="ECO:0000313" key="4">
    <source>
        <dbReference type="EnsemblMetazoa" id="CapteP191893"/>
    </source>
</evidence>